<proteinExistence type="predicted"/>
<reference evidence="1" key="1">
    <citation type="submission" date="2023-03" db="EMBL/GenBank/DDBJ databases">
        <title>Massive genome expansion in bonnet fungi (Mycena s.s.) driven by repeated elements and novel gene families across ecological guilds.</title>
        <authorList>
            <consortium name="Lawrence Berkeley National Laboratory"/>
            <person name="Harder C.B."/>
            <person name="Miyauchi S."/>
            <person name="Viragh M."/>
            <person name="Kuo A."/>
            <person name="Thoen E."/>
            <person name="Andreopoulos B."/>
            <person name="Lu D."/>
            <person name="Skrede I."/>
            <person name="Drula E."/>
            <person name="Henrissat B."/>
            <person name="Morin E."/>
            <person name="Kohler A."/>
            <person name="Barry K."/>
            <person name="LaButti K."/>
            <person name="Morin E."/>
            <person name="Salamov A."/>
            <person name="Lipzen A."/>
            <person name="Mereny Z."/>
            <person name="Hegedus B."/>
            <person name="Baldrian P."/>
            <person name="Stursova M."/>
            <person name="Weitz H."/>
            <person name="Taylor A."/>
            <person name="Grigoriev I.V."/>
            <person name="Nagy L.G."/>
            <person name="Martin F."/>
            <person name="Kauserud H."/>
        </authorList>
    </citation>
    <scope>NUCLEOTIDE SEQUENCE</scope>
    <source>
        <strain evidence="1">CBHHK188m</strain>
    </source>
</reference>
<gene>
    <name evidence="1" type="ORF">DFH07DRAFT_830702</name>
</gene>
<name>A0AAD7ISL9_9AGAR</name>
<evidence type="ECO:0000313" key="2">
    <source>
        <dbReference type="Proteomes" id="UP001215280"/>
    </source>
</evidence>
<dbReference type="AlphaFoldDB" id="A0AAD7ISL9"/>
<evidence type="ECO:0000313" key="1">
    <source>
        <dbReference type="EMBL" id="KAJ7747967.1"/>
    </source>
</evidence>
<accession>A0AAD7ISL9</accession>
<sequence>MNRTRTDPPTHWQHLQDEGRHLPSELGRREQETRDLLLPLFLNASRLGRKKLQFIRRPAQGLCPQRPCTTSHLHIEVGETWLQQVFFSFETPEAMLDKLTNIPTATRSLIRHARVSGELLMLSWPEGSVYYRTFQTLKLLPGLALDRLTVLGPRAREVRYETLDTLVRYGIGWKELYYLSHDSAFLAYEHDWFSAVYLRVPQPAGWQRALNTRDGPASGASVVIYRAITPRSPGAVLHPATRVTFAQTLPAGSDLLTFGKVADSALMAPGEREKEVLVVVKRGGGLDHTEKEGSPYLDDGDIREVMPGMTWKQITAELA</sequence>
<dbReference type="Proteomes" id="UP001215280">
    <property type="component" value="Unassembled WGS sequence"/>
</dbReference>
<dbReference type="EMBL" id="JARJLG010000092">
    <property type="protein sequence ID" value="KAJ7747967.1"/>
    <property type="molecule type" value="Genomic_DNA"/>
</dbReference>
<organism evidence="1 2">
    <name type="scientific">Mycena maculata</name>
    <dbReference type="NCBI Taxonomy" id="230809"/>
    <lineage>
        <taxon>Eukaryota</taxon>
        <taxon>Fungi</taxon>
        <taxon>Dikarya</taxon>
        <taxon>Basidiomycota</taxon>
        <taxon>Agaricomycotina</taxon>
        <taxon>Agaricomycetes</taxon>
        <taxon>Agaricomycetidae</taxon>
        <taxon>Agaricales</taxon>
        <taxon>Marasmiineae</taxon>
        <taxon>Mycenaceae</taxon>
        <taxon>Mycena</taxon>
    </lineage>
</organism>
<protein>
    <submittedName>
        <fullName evidence="1">Uncharacterized protein</fullName>
    </submittedName>
</protein>
<comment type="caution">
    <text evidence="1">The sequence shown here is derived from an EMBL/GenBank/DDBJ whole genome shotgun (WGS) entry which is preliminary data.</text>
</comment>
<keyword evidence="2" id="KW-1185">Reference proteome</keyword>